<evidence type="ECO:0000256" key="6">
    <source>
        <dbReference type="ARBA" id="ARBA00022989"/>
    </source>
</evidence>
<dbReference type="PANTHER" id="PTHR34975:SF2">
    <property type="entry name" value="SPORE GERMINATION PROTEIN A2"/>
    <property type="match status" value="1"/>
</dbReference>
<evidence type="ECO:0000256" key="2">
    <source>
        <dbReference type="ARBA" id="ARBA00007998"/>
    </source>
</evidence>
<evidence type="ECO:0000256" key="8">
    <source>
        <dbReference type="SAM" id="Phobius"/>
    </source>
</evidence>
<feature type="transmembrane region" description="Helical" evidence="8">
    <location>
        <begin position="107"/>
        <end position="133"/>
    </location>
</feature>
<reference evidence="9" key="1">
    <citation type="submission" date="2022-07" db="EMBL/GenBank/DDBJ databases">
        <title>Enhanced cultured diversity of the mouse gut microbiota enables custom-made synthetic communities.</title>
        <authorList>
            <person name="Afrizal A."/>
        </authorList>
    </citation>
    <scope>NUCLEOTIDE SEQUENCE</scope>
    <source>
        <strain evidence="9">DSM 28593</strain>
    </source>
</reference>
<feature type="transmembrane region" description="Helical" evidence="8">
    <location>
        <begin position="186"/>
        <end position="205"/>
    </location>
</feature>
<feature type="transmembrane region" description="Helical" evidence="8">
    <location>
        <begin position="338"/>
        <end position="355"/>
    </location>
</feature>
<dbReference type="PANTHER" id="PTHR34975">
    <property type="entry name" value="SPORE GERMINATION PROTEIN A2"/>
    <property type="match status" value="1"/>
</dbReference>
<evidence type="ECO:0000256" key="4">
    <source>
        <dbReference type="ARBA" id="ARBA00022544"/>
    </source>
</evidence>
<evidence type="ECO:0000313" key="10">
    <source>
        <dbReference type="Proteomes" id="UP001205748"/>
    </source>
</evidence>
<dbReference type="InterPro" id="IPR004761">
    <property type="entry name" value="Spore_GerAB"/>
</dbReference>
<feature type="transmembrane region" description="Helical" evidence="8">
    <location>
        <begin position="81"/>
        <end position="101"/>
    </location>
</feature>
<dbReference type="AlphaFoldDB" id="A0AAE3KZ18"/>
<comment type="similarity">
    <text evidence="2">Belongs to the amino acid-polyamine-organocation (APC) superfamily. Spore germination protein (SGP) (TC 2.A.3.9) family.</text>
</comment>
<keyword evidence="10" id="KW-1185">Reference proteome</keyword>
<sequence length="371" mass="42108">MRIDKGGISTFQFMFSIACFILASSLLTAFITSITKQDSWIVVIFGFLVGLLFIWIYMALMKNFPNKNLVEINDLVYGPMVGKIFSCIYVYFFLTLSSLNLKDLGDFIGAAIMPDTPTIVILISFMYICAWAVKSGIQVVTRYSMFFTLIALSIIIITIFLTLNHMDFNNFLPIFRQPTVKYVQGTHIITVIPFGELVVFLMITPNIKIPNKGIKKYFILGFLIGGIGMILVVLRDIAVLGNTITLFSLPSFETLRLTSVSATLSRMEVLFAVILIILYFFKICFLYYVTVLAISQIFKLDSYKNLVIGVGVIIIIYSFNVYSSIIQHIEYGSNITPFQWLIYEFLLPLITLIVAKIRKLPEELPLSQEEN</sequence>
<gene>
    <name evidence="9" type="ORF">NSA47_00715</name>
</gene>
<protein>
    <submittedName>
        <fullName evidence="9">Endospore germination permease</fullName>
    </submittedName>
</protein>
<dbReference type="NCBIfam" id="TIGR00912">
    <property type="entry name" value="2A0309"/>
    <property type="match status" value="1"/>
</dbReference>
<keyword evidence="3" id="KW-0813">Transport</keyword>
<evidence type="ECO:0000256" key="5">
    <source>
        <dbReference type="ARBA" id="ARBA00022692"/>
    </source>
</evidence>
<evidence type="ECO:0000313" key="9">
    <source>
        <dbReference type="EMBL" id="MCR1897512.1"/>
    </source>
</evidence>
<dbReference type="GO" id="GO:0009847">
    <property type="term" value="P:spore germination"/>
    <property type="evidence" value="ECO:0007669"/>
    <property type="project" value="InterPro"/>
</dbReference>
<dbReference type="Proteomes" id="UP001205748">
    <property type="component" value="Unassembled WGS sequence"/>
</dbReference>
<evidence type="ECO:0000256" key="1">
    <source>
        <dbReference type="ARBA" id="ARBA00004141"/>
    </source>
</evidence>
<feature type="transmembrane region" description="Helical" evidence="8">
    <location>
        <begin position="306"/>
        <end position="326"/>
    </location>
</feature>
<feature type="transmembrane region" description="Helical" evidence="8">
    <location>
        <begin position="145"/>
        <end position="166"/>
    </location>
</feature>
<dbReference type="PROSITE" id="PS51257">
    <property type="entry name" value="PROKAR_LIPOPROTEIN"/>
    <property type="match status" value="1"/>
</dbReference>
<comment type="caution">
    <text evidence="9">The sequence shown here is derived from an EMBL/GenBank/DDBJ whole genome shotgun (WGS) entry which is preliminary data.</text>
</comment>
<dbReference type="GO" id="GO:0016020">
    <property type="term" value="C:membrane"/>
    <property type="evidence" value="ECO:0007669"/>
    <property type="project" value="UniProtKB-SubCell"/>
</dbReference>
<keyword evidence="5 8" id="KW-0812">Transmembrane</keyword>
<keyword evidence="4" id="KW-0309">Germination</keyword>
<dbReference type="RefSeq" id="WP_257528916.1">
    <property type="nucleotide sequence ID" value="NZ_JANKAS010000001.1"/>
</dbReference>
<dbReference type="EMBL" id="JANKAS010000001">
    <property type="protein sequence ID" value="MCR1897512.1"/>
    <property type="molecule type" value="Genomic_DNA"/>
</dbReference>
<keyword evidence="7 8" id="KW-0472">Membrane</keyword>
<accession>A0AAE3KZ18</accession>
<comment type="subcellular location">
    <subcellularLocation>
        <location evidence="1">Membrane</location>
        <topology evidence="1">Multi-pass membrane protein</topology>
    </subcellularLocation>
</comment>
<keyword evidence="6 8" id="KW-1133">Transmembrane helix</keyword>
<feature type="transmembrane region" description="Helical" evidence="8">
    <location>
        <begin position="12"/>
        <end position="34"/>
    </location>
</feature>
<feature type="transmembrane region" description="Helical" evidence="8">
    <location>
        <begin position="269"/>
        <end position="294"/>
    </location>
</feature>
<feature type="transmembrane region" description="Helical" evidence="8">
    <location>
        <begin position="217"/>
        <end position="249"/>
    </location>
</feature>
<organism evidence="9 10">
    <name type="scientific">Irregularibacter muris</name>
    <dbReference type="NCBI Taxonomy" id="1796619"/>
    <lineage>
        <taxon>Bacteria</taxon>
        <taxon>Bacillati</taxon>
        <taxon>Bacillota</taxon>
        <taxon>Clostridia</taxon>
        <taxon>Eubacteriales</taxon>
        <taxon>Eubacteriaceae</taxon>
        <taxon>Irregularibacter</taxon>
    </lineage>
</organism>
<feature type="transmembrane region" description="Helical" evidence="8">
    <location>
        <begin position="40"/>
        <end position="60"/>
    </location>
</feature>
<evidence type="ECO:0000256" key="7">
    <source>
        <dbReference type="ARBA" id="ARBA00023136"/>
    </source>
</evidence>
<dbReference type="Pfam" id="PF03845">
    <property type="entry name" value="Spore_permease"/>
    <property type="match status" value="1"/>
</dbReference>
<evidence type="ECO:0000256" key="3">
    <source>
        <dbReference type="ARBA" id="ARBA00022448"/>
    </source>
</evidence>
<proteinExistence type="inferred from homology"/>
<name>A0AAE3KZ18_9FIRM</name>